<feature type="compositionally biased region" description="Polar residues" evidence="2">
    <location>
        <begin position="577"/>
        <end position="590"/>
    </location>
</feature>
<reference evidence="3" key="1">
    <citation type="submission" date="2021-03" db="EMBL/GenBank/DDBJ databases">
        <authorList>
            <person name="Tagirdzhanova G."/>
        </authorList>
    </citation>
    <scope>NUCLEOTIDE SEQUENCE</scope>
</reference>
<feature type="region of interest" description="Disordered" evidence="2">
    <location>
        <begin position="49"/>
        <end position="71"/>
    </location>
</feature>
<feature type="region of interest" description="Disordered" evidence="2">
    <location>
        <begin position="499"/>
        <end position="710"/>
    </location>
</feature>
<protein>
    <submittedName>
        <fullName evidence="3">Uncharacterized protein</fullName>
    </submittedName>
</protein>
<comment type="caution">
    <text evidence="3">The sequence shown here is derived from an EMBL/GenBank/DDBJ whole genome shotgun (WGS) entry which is preliminary data.</text>
</comment>
<dbReference type="OrthoDB" id="5401786at2759"/>
<feature type="compositionally biased region" description="Basic and acidic residues" evidence="2">
    <location>
        <begin position="57"/>
        <end position="71"/>
    </location>
</feature>
<sequence length="710" mass="82360">MEVLAKDLCKPDVVAAIAKQRFFSIKDKPNLTPEIWEIFRDMTRNVHHTQPVDPEDLEAKLRETPTEGPEEKMKRYKLEANRAYDTLTQMGGRPTRPIRCNLHWKTVVFGGEQFYQEIEEDEELFYYGIDKPRRAPRPTEANVIVSHWVTEKMRVDEELQRWQDFLDSQQRRREHHPEFAKEEDMERWRYPHDPQLTASLKKLKNWKEYQAYFQKGIDRLKRGMEGARRAVETIQRKAPEVVVNKGKVRGRSHKDWLRTIEEQREKLAAEKKRLEWVKKQLPALLSECAASLTELPTSRRQMEERSELEVKQVYITLVDTGGRPTRPIRPVPDVYDAEHTDEHVHAFCHWEGEWSLFEKELREWKKFLDYRQKKETDGETEVQLKERESAKGPTQVDLWREYRSYQQLEVENAKQWMDFWQRQVKHFQQKEGNYARQGWEDDAYRMHSEGETMQSHAEDARKQVKPAEIRLQWVEQQLSALFAECAVLSVEVSTSDLEAQAITPKRSSRSGQLKGLRSDRSGRSTMGSNLKPDKNKKRALASSTLGPIHSSKVSKAAGRKAPCPRRQSKIPAEHDNGQNQGPHTTISPSLPANVAPRRSSRLGNNQKKSGALEANLAADLGRSVQPPTTNIIMRRSDQISQQKERKSMSSSSTAVNSAMALQTDPSRRLSRSKPKGRRIGNKSDPSPAKPRGISKRQDDKISRKRTKIRS</sequence>
<evidence type="ECO:0000313" key="3">
    <source>
        <dbReference type="EMBL" id="CAF9942062.1"/>
    </source>
</evidence>
<feature type="compositionally biased region" description="Basic and acidic residues" evidence="2">
    <location>
        <begin position="634"/>
        <end position="647"/>
    </location>
</feature>
<organism evidence="3 4">
    <name type="scientific">Imshaugia aleurites</name>
    <dbReference type="NCBI Taxonomy" id="172621"/>
    <lineage>
        <taxon>Eukaryota</taxon>
        <taxon>Fungi</taxon>
        <taxon>Dikarya</taxon>
        <taxon>Ascomycota</taxon>
        <taxon>Pezizomycotina</taxon>
        <taxon>Lecanoromycetes</taxon>
        <taxon>OSLEUM clade</taxon>
        <taxon>Lecanoromycetidae</taxon>
        <taxon>Lecanorales</taxon>
        <taxon>Lecanorineae</taxon>
        <taxon>Parmeliaceae</taxon>
        <taxon>Imshaugia</taxon>
    </lineage>
</organism>
<accession>A0A8H3PJ30</accession>
<evidence type="ECO:0000256" key="2">
    <source>
        <dbReference type="SAM" id="MobiDB-lite"/>
    </source>
</evidence>
<dbReference type="EMBL" id="CAJPDT010000166">
    <property type="protein sequence ID" value="CAF9942062.1"/>
    <property type="molecule type" value="Genomic_DNA"/>
</dbReference>
<evidence type="ECO:0000313" key="4">
    <source>
        <dbReference type="Proteomes" id="UP000664534"/>
    </source>
</evidence>
<feature type="compositionally biased region" description="Low complexity" evidence="2">
    <location>
        <begin position="648"/>
        <end position="660"/>
    </location>
</feature>
<feature type="coiled-coil region" evidence="1">
    <location>
        <begin position="217"/>
        <end position="280"/>
    </location>
</feature>
<feature type="compositionally biased region" description="Basic residues" evidence="2">
    <location>
        <begin position="668"/>
        <end position="680"/>
    </location>
</feature>
<evidence type="ECO:0000256" key="1">
    <source>
        <dbReference type="SAM" id="Coils"/>
    </source>
</evidence>
<proteinExistence type="predicted"/>
<dbReference type="AlphaFoldDB" id="A0A8H3PJ30"/>
<gene>
    <name evidence="3" type="ORF">IMSHALPRED_003181</name>
</gene>
<dbReference type="Proteomes" id="UP000664534">
    <property type="component" value="Unassembled WGS sequence"/>
</dbReference>
<keyword evidence="4" id="KW-1185">Reference proteome</keyword>
<name>A0A8H3PJ30_9LECA</name>
<keyword evidence="1" id="KW-0175">Coiled coil</keyword>